<keyword evidence="11" id="KW-1185">Reference proteome</keyword>
<dbReference type="UniPathway" id="UPA00068"/>
<proteinExistence type="inferred from homology"/>
<dbReference type="SUPFAM" id="SSF46785">
    <property type="entry name" value="Winged helix' DNA-binding domain"/>
    <property type="match status" value="1"/>
</dbReference>
<dbReference type="GO" id="GO:0005737">
    <property type="term" value="C:cytoplasm"/>
    <property type="evidence" value="ECO:0007669"/>
    <property type="project" value="UniProtKB-SubCell"/>
</dbReference>
<dbReference type="EMBL" id="JQBZ01000025">
    <property type="protein sequence ID" value="KRN88674.1"/>
    <property type="molecule type" value="Genomic_DNA"/>
</dbReference>
<dbReference type="RefSeq" id="WP_027107078.1">
    <property type="nucleotide sequence ID" value="NZ_JQBZ01000025.1"/>
</dbReference>
<name>A0A0R2KH09_9LACO</name>
<comment type="subcellular location">
    <subcellularLocation>
        <location evidence="1 7">Cytoplasm</location>
    </subcellularLocation>
</comment>
<feature type="domain" description="Arginine repressor DNA-binding" evidence="8">
    <location>
        <begin position="1"/>
        <end position="68"/>
    </location>
</feature>
<organism evidence="10 11">
    <name type="scientific">Ligilactobacillus ceti DSM 22408</name>
    <dbReference type="NCBI Taxonomy" id="1122146"/>
    <lineage>
        <taxon>Bacteria</taxon>
        <taxon>Bacillati</taxon>
        <taxon>Bacillota</taxon>
        <taxon>Bacilli</taxon>
        <taxon>Lactobacillales</taxon>
        <taxon>Lactobacillaceae</taxon>
        <taxon>Ligilactobacillus</taxon>
    </lineage>
</organism>
<evidence type="ECO:0000259" key="8">
    <source>
        <dbReference type="Pfam" id="PF01316"/>
    </source>
</evidence>
<keyword evidence="6 7" id="KW-0804">Transcription</keyword>
<sequence length="151" mass="17684">MKKNDRHKLIKKLIAEKEICRQEDFVVYLEQQGVIVTQATISRDVKDLQLIKVPMENGQYRYSLPIEHKLDTEYKLKKVLHDVYVMSDYNQSFCVLKVLPGNGPLVANLIEQMNYEEVFAVMDNDEKVMIFARSENDAQKMQKIIFALLDK</sequence>
<dbReference type="InterPro" id="IPR020900">
    <property type="entry name" value="Arg_repress_DNA-bd"/>
</dbReference>
<dbReference type="Gene3D" id="1.10.10.10">
    <property type="entry name" value="Winged helix-like DNA-binding domain superfamily/Winged helix DNA-binding domain"/>
    <property type="match status" value="1"/>
</dbReference>
<dbReference type="SUPFAM" id="SSF55252">
    <property type="entry name" value="C-terminal domain of arginine repressor"/>
    <property type="match status" value="1"/>
</dbReference>
<dbReference type="PANTHER" id="PTHR34471:SF1">
    <property type="entry name" value="ARGININE REPRESSOR"/>
    <property type="match status" value="1"/>
</dbReference>
<evidence type="ECO:0000256" key="4">
    <source>
        <dbReference type="ARBA" id="ARBA00023015"/>
    </source>
</evidence>
<dbReference type="InterPro" id="IPR036390">
    <property type="entry name" value="WH_DNA-bd_sf"/>
</dbReference>
<comment type="similarity">
    <text evidence="2 7">Belongs to the ArgR family.</text>
</comment>
<dbReference type="GO" id="GO:0003700">
    <property type="term" value="F:DNA-binding transcription factor activity"/>
    <property type="evidence" value="ECO:0007669"/>
    <property type="project" value="UniProtKB-UniRule"/>
</dbReference>
<dbReference type="Gene3D" id="3.30.1360.40">
    <property type="match status" value="1"/>
</dbReference>
<comment type="pathway">
    <text evidence="7">Amino-acid biosynthesis; L-arginine biosynthesis [regulation].</text>
</comment>
<evidence type="ECO:0000313" key="10">
    <source>
        <dbReference type="EMBL" id="KRN88674.1"/>
    </source>
</evidence>
<dbReference type="STRING" id="1122146.IV53_GL000639"/>
<dbReference type="Pfam" id="PF01316">
    <property type="entry name" value="Arg_repressor"/>
    <property type="match status" value="1"/>
</dbReference>
<dbReference type="InterPro" id="IPR036388">
    <property type="entry name" value="WH-like_DNA-bd_sf"/>
</dbReference>
<evidence type="ECO:0000313" key="11">
    <source>
        <dbReference type="Proteomes" id="UP000051500"/>
    </source>
</evidence>
<dbReference type="eggNOG" id="COG1438">
    <property type="taxonomic scope" value="Bacteria"/>
</dbReference>
<keyword evidence="3 7" id="KW-0963">Cytoplasm</keyword>
<keyword evidence="7" id="KW-0028">Amino-acid biosynthesis</keyword>
<reference evidence="10 11" key="1">
    <citation type="journal article" date="2015" name="Genome Announc.">
        <title>Expanding the biotechnology potential of lactobacilli through comparative genomics of 213 strains and associated genera.</title>
        <authorList>
            <person name="Sun Z."/>
            <person name="Harris H.M."/>
            <person name="McCann A."/>
            <person name="Guo C."/>
            <person name="Argimon S."/>
            <person name="Zhang W."/>
            <person name="Yang X."/>
            <person name="Jeffery I.B."/>
            <person name="Cooney J.C."/>
            <person name="Kagawa T.F."/>
            <person name="Liu W."/>
            <person name="Song Y."/>
            <person name="Salvetti E."/>
            <person name="Wrobel A."/>
            <person name="Rasinkangas P."/>
            <person name="Parkhill J."/>
            <person name="Rea M.C."/>
            <person name="O'Sullivan O."/>
            <person name="Ritari J."/>
            <person name="Douillard F.P."/>
            <person name="Paul Ross R."/>
            <person name="Yang R."/>
            <person name="Briner A.E."/>
            <person name="Felis G.E."/>
            <person name="de Vos W.M."/>
            <person name="Barrangou R."/>
            <person name="Klaenhammer T.R."/>
            <person name="Caufield P.W."/>
            <person name="Cui Y."/>
            <person name="Zhang H."/>
            <person name="O'Toole P.W."/>
        </authorList>
    </citation>
    <scope>NUCLEOTIDE SEQUENCE [LARGE SCALE GENOMIC DNA]</scope>
    <source>
        <strain evidence="10 11">DSM 22408</strain>
    </source>
</reference>
<protein>
    <recommendedName>
        <fullName evidence="7">Arginine repressor</fullName>
    </recommendedName>
</protein>
<gene>
    <name evidence="7" type="primary">argR</name>
    <name evidence="10" type="ORF">IV53_GL000639</name>
</gene>
<evidence type="ECO:0000259" key="9">
    <source>
        <dbReference type="Pfam" id="PF02863"/>
    </source>
</evidence>
<dbReference type="OrthoDB" id="9807089at2"/>
<dbReference type="InterPro" id="IPR020899">
    <property type="entry name" value="Arg_repress_C"/>
</dbReference>
<evidence type="ECO:0000256" key="5">
    <source>
        <dbReference type="ARBA" id="ARBA00023125"/>
    </source>
</evidence>
<feature type="domain" description="Arginine repressor C-terminal" evidence="9">
    <location>
        <begin position="80"/>
        <end position="143"/>
    </location>
</feature>
<dbReference type="PANTHER" id="PTHR34471">
    <property type="entry name" value="ARGININE REPRESSOR"/>
    <property type="match status" value="1"/>
</dbReference>
<evidence type="ECO:0000256" key="1">
    <source>
        <dbReference type="ARBA" id="ARBA00004496"/>
    </source>
</evidence>
<evidence type="ECO:0000256" key="3">
    <source>
        <dbReference type="ARBA" id="ARBA00022490"/>
    </source>
</evidence>
<dbReference type="PATRIC" id="fig|1122146.4.peg.655"/>
<dbReference type="HAMAP" id="MF_00173">
    <property type="entry name" value="Arg_repressor"/>
    <property type="match status" value="1"/>
</dbReference>
<evidence type="ECO:0000256" key="7">
    <source>
        <dbReference type="HAMAP-Rule" id="MF_00173"/>
    </source>
</evidence>
<dbReference type="GO" id="GO:0034618">
    <property type="term" value="F:arginine binding"/>
    <property type="evidence" value="ECO:0007669"/>
    <property type="project" value="InterPro"/>
</dbReference>
<keyword evidence="4 7" id="KW-0805">Transcription regulation</keyword>
<comment type="caution">
    <text evidence="10">The sequence shown here is derived from an EMBL/GenBank/DDBJ whole genome shotgun (WGS) entry which is preliminary data.</text>
</comment>
<dbReference type="InterPro" id="IPR001669">
    <property type="entry name" value="Arg_repress"/>
</dbReference>
<comment type="function">
    <text evidence="7">Regulates arginine biosynthesis genes.</text>
</comment>
<dbReference type="GO" id="GO:0006526">
    <property type="term" value="P:L-arginine biosynthetic process"/>
    <property type="evidence" value="ECO:0007669"/>
    <property type="project" value="UniProtKB-UniPathway"/>
</dbReference>
<dbReference type="GO" id="GO:0051259">
    <property type="term" value="P:protein complex oligomerization"/>
    <property type="evidence" value="ECO:0007669"/>
    <property type="project" value="InterPro"/>
</dbReference>
<dbReference type="Pfam" id="PF02863">
    <property type="entry name" value="Arg_repressor_C"/>
    <property type="match status" value="1"/>
</dbReference>
<keyword evidence="7" id="KW-0678">Repressor</keyword>
<dbReference type="PRINTS" id="PR01467">
    <property type="entry name" value="ARGREPRESSOR"/>
</dbReference>
<keyword evidence="7" id="KW-0055">Arginine biosynthesis</keyword>
<keyword evidence="5 7" id="KW-0238">DNA-binding</keyword>
<dbReference type="GO" id="GO:1900079">
    <property type="term" value="P:regulation of arginine biosynthetic process"/>
    <property type="evidence" value="ECO:0007669"/>
    <property type="project" value="UniProtKB-UniRule"/>
</dbReference>
<dbReference type="AlphaFoldDB" id="A0A0R2KH09"/>
<dbReference type="Proteomes" id="UP000051500">
    <property type="component" value="Unassembled WGS sequence"/>
</dbReference>
<evidence type="ECO:0000256" key="6">
    <source>
        <dbReference type="ARBA" id="ARBA00023163"/>
    </source>
</evidence>
<evidence type="ECO:0000256" key="2">
    <source>
        <dbReference type="ARBA" id="ARBA00008316"/>
    </source>
</evidence>
<accession>A0A0R2KH09</accession>
<dbReference type="InterPro" id="IPR036251">
    <property type="entry name" value="Arg_repress_C_sf"/>
</dbReference>
<dbReference type="GO" id="GO:0003677">
    <property type="term" value="F:DNA binding"/>
    <property type="evidence" value="ECO:0007669"/>
    <property type="project" value="UniProtKB-KW"/>
</dbReference>